<dbReference type="CDD" id="cd08440">
    <property type="entry name" value="PBP2_LTTR_like_4"/>
    <property type="match status" value="1"/>
</dbReference>
<protein>
    <submittedName>
        <fullName evidence="6">LysR family transcriptional regulator</fullName>
    </submittedName>
</protein>
<dbReference type="Gene3D" id="3.40.190.290">
    <property type="match status" value="1"/>
</dbReference>
<name>A0A2S5SR66_9BURK</name>
<dbReference type="PANTHER" id="PTHR30419">
    <property type="entry name" value="HTH-TYPE TRANSCRIPTIONAL REGULATOR YBHD"/>
    <property type="match status" value="1"/>
</dbReference>
<dbReference type="Pfam" id="PF00126">
    <property type="entry name" value="HTH_1"/>
    <property type="match status" value="1"/>
</dbReference>
<dbReference type="RefSeq" id="WP_104303516.1">
    <property type="nucleotide sequence ID" value="NZ_PSNX01000015.1"/>
</dbReference>
<dbReference type="SUPFAM" id="SSF53850">
    <property type="entry name" value="Periplasmic binding protein-like II"/>
    <property type="match status" value="1"/>
</dbReference>
<organism evidence="6 7">
    <name type="scientific">Caldimonas caldifontis</name>
    <dbReference type="NCBI Taxonomy" id="1452508"/>
    <lineage>
        <taxon>Bacteria</taxon>
        <taxon>Pseudomonadati</taxon>
        <taxon>Pseudomonadota</taxon>
        <taxon>Betaproteobacteria</taxon>
        <taxon>Burkholderiales</taxon>
        <taxon>Sphaerotilaceae</taxon>
        <taxon>Caldimonas</taxon>
    </lineage>
</organism>
<dbReference type="PRINTS" id="PR00039">
    <property type="entry name" value="HTHLYSR"/>
</dbReference>
<evidence type="ECO:0000256" key="4">
    <source>
        <dbReference type="ARBA" id="ARBA00023163"/>
    </source>
</evidence>
<dbReference type="InterPro" id="IPR036390">
    <property type="entry name" value="WH_DNA-bd_sf"/>
</dbReference>
<dbReference type="AlphaFoldDB" id="A0A2S5SR66"/>
<dbReference type="Proteomes" id="UP000238605">
    <property type="component" value="Unassembled WGS sequence"/>
</dbReference>
<evidence type="ECO:0000313" key="7">
    <source>
        <dbReference type="Proteomes" id="UP000238605"/>
    </source>
</evidence>
<evidence type="ECO:0000256" key="3">
    <source>
        <dbReference type="ARBA" id="ARBA00023125"/>
    </source>
</evidence>
<dbReference type="GO" id="GO:0003677">
    <property type="term" value="F:DNA binding"/>
    <property type="evidence" value="ECO:0007669"/>
    <property type="project" value="UniProtKB-KW"/>
</dbReference>
<keyword evidence="2" id="KW-0805">Transcription regulation</keyword>
<reference evidence="6 7" key="1">
    <citation type="submission" date="2018-02" db="EMBL/GenBank/DDBJ databases">
        <title>Reclassifiation of [Polyangium] brachysporum DSM 7029 as Guopingzhaonella breviflexa gen. nov., sp. nov., a member of the family Comamonadaceae.</title>
        <authorList>
            <person name="Tang B."/>
        </authorList>
    </citation>
    <scope>NUCLEOTIDE SEQUENCE [LARGE SCALE GENOMIC DNA]</scope>
    <source>
        <strain evidence="6 7">BCRC 80649</strain>
    </source>
</reference>
<evidence type="ECO:0000313" key="6">
    <source>
        <dbReference type="EMBL" id="PPE65213.1"/>
    </source>
</evidence>
<keyword evidence="4" id="KW-0804">Transcription</keyword>
<proteinExistence type="inferred from homology"/>
<evidence type="ECO:0000256" key="1">
    <source>
        <dbReference type="ARBA" id="ARBA00009437"/>
    </source>
</evidence>
<comment type="similarity">
    <text evidence="1">Belongs to the LysR transcriptional regulatory family.</text>
</comment>
<dbReference type="FunFam" id="1.10.10.10:FF:000001">
    <property type="entry name" value="LysR family transcriptional regulator"/>
    <property type="match status" value="1"/>
</dbReference>
<dbReference type="EMBL" id="PSNX01000015">
    <property type="protein sequence ID" value="PPE65213.1"/>
    <property type="molecule type" value="Genomic_DNA"/>
</dbReference>
<dbReference type="Gene3D" id="1.10.10.10">
    <property type="entry name" value="Winged helix-like DNA-binding domain superfamily/Winged helix DNA-binding domain"/>
    <property type="match status" value="1"/>
</dbReference>
<dbReference type="InterPro" id="IPR000847">
    <property type="entry name" value="LysR_HTH_N"/>
</dbReference>
<dbReference type="GO" id="GO:0005829">
    <property type="term" value="C:cytosol"/>
    <property type="evidence" value="ECO:0007669"/>
    <property type="project" value="TreeGrafter"/>
</dbReference>
<dbReference type="InterPro" id="IPR036388">
    <property type="entry name" value="WH-like_DNA-bd_sf"/>
</dbReference>
<dbReference type="PANTHER" id="PTHR30419:SF8">
    <property type="entry name" value="NITROGEN ASSIMILATION TRANSCRIPTIONAL ACTIVATOR-RELATED"/>
    <property type="match status" value="1"/>
</dbReference>
<feature type="domain" description="HTH lysR-type" evidence="5">
    <location>
        <begin position="1"/>
        <end position="60"/>
    </location>
</feature>
<gene>
    <name evidence="6" type="ORF">C1704_14800</name>
</gene>
<dbReference type="PROSITE" id="PS50931">
    <property type="entry name" value="HTH_LYSR"/>
    <property type="match status" value="1"/>
</dbReference>
<dbReference type="InterPro" id="IPR050950">
    <property type="entry name" value="HTH-type_LysR_regulators"/>
</dbReference>
<dbReference type="SUPFAM" id="SSF46785">
    <property type="entry name" value="Winged helix' DNA-binding domain"/>
    <property type="match status" value="1"/>
</dbReference>
<sequence>MNLSTRQLRAFVALAEERSFTRAAAQVHLSQPAFSALIRSLEEEVGTRLFDRTTRSVELTAEGVVFETSARRVLREAQEALADMRELAARRRGRVSLAVLPALAAGWLPGVLARFHAEYPGIELDVADVLSEDCIERLRVGRADLALAATRVDTPELRTEPFCSDGFHLVCRRDHPLAAKPALRLSDLAAHPMIQLARSSSVRQYVEAAVYPQQLQTVMELDQLSTVAGMVRAGLGVSLVPALTLFHFEHPDLVTRPLPARGLKRQIFLVRRRDRGLSVAAQAMYEHLMALRPDASARPA</sequence>
<keyword evidence="7" id="KW-1185">Reference proteome</keyword>
<dbReference type="Pfam" id="PF03466">
    <property type="entry name" value="LysR_substrate"/>
    <property type="match status" value="1"/>
</dbReference>
<dbReference type="OrthoDB" id="646694at2"/>
<dbReference type="InterPro" id="IPR005119">
    <property type="entry name" value="LysR_subst-bd"/>
</dbReference>
<keyword evidence="3" id="KW-0238">DNA-binding</keyword>
<comment type="caution">
    <text evidence="6">The sequence shown here is derived from an EMBL/GenBank/DDBJ whole genome shotgun (WGS) entry which is preliminary data.</text>
</comment>
<evidence type="ECO:0000256" key="2">
    <source>
        <dbReference type="ARBA" id="ARBA00023015"/>
    </source>
</evidence>
<accession>A0A2S5SR66</accession>
<evidence type="ECO:0000259" key="5">
    <source>
        <dbReference type="PROSITE" id="PS50931"/>
    </source>
</evidence>
<dbReference type="GO" id="GO:0003700">
    <property type="term" value="F:DNA-binding transcription factor activity"/>
    <property type="evidence" value="ECO:0007669"/>
    <property type="project" value="InterPro"/>
</dbReference>